<organism evidence="2 3">
    <name type="scientific">Setaria italica</name>
    <name type="common">Foxtail millet</name>
    <name type="synonym">Panicum italicum</name>
    <dbReference type="NCBI Taxonomy" id="4555"/>
    <lineage>
        <taxon>Eukaryota</taxon>
        <taxon>Viridiplantae</taxon>
        <taxon>Streptophyta</taxon>
        <taxon>Embryophyta</taxon>
        <taxon>Tracheophyta</taxon>
        <taxon>Spermatophyta</taxon>
        <taxon>Magnoliopsida</taxon>
        <taxon>Liliopsida</taxon>
        <taxon>Poales</taxon>
        <taxon>Poaceae</taxon>
        <taxon>PACMAD clade</taxon>
        <taxon>Panicoideae</taxon>
        <taxon>Panicodae</taxon>
        <taxon>Paniceae</taxon>
        <taxon>Cenchrinae</taxon>
        <taxon>Setaria</taxon>
    </lineage>
</organism>
<keyword evidence="1" id="KW-0812">Transmembrane</keyword>
<sequence>MLDKQVLNVSVRFTFLFMSSLIVMSVWFGDTPVLMLNKV</sequence>
<protein>
    <submittedName>
        <fullName evidence="2">Uncharacterized protein</fullName>
    </submittedName>
</protein>
<reference evidence="3" key="1">
    <citation type="journal article" date="2012" name="Nat. Biotechnol.">
        <title>Reference genome sequence of the model plant Setaria.</title>
        <authorList>
            <person name="Bennetzen J.L."/>
            <person name="Schmutz J."/>
            <person name="Wang H."/>
            <person name="Percifield R."/>
            <person name="Hawkins J."/>
            <person name="Pontaroli A.C."/>
            <person name="Estep M."/>
            <person name="Feng L."/>
            <person name="Vaughn J.N."/>
            <person name="Grimwood J."/>
            <person name="Jenkins J."/>
            <person name="Barry K."/>
            <person name="Lindquist E."/>
            <person name="Hellsten U."/>
            <person name="Deshpande S."/>
            <person name="Wang X."/>
            <person name="Wu X."/>
            <person name="Mitros T."/>
            <person name="Triplett J."/>
            <person name="Yang X."/>
            <person name="Ye C.Y."/>
            <person name="Mauro-Herrera M."/>
            <person name="Wang L."/>
            <person name="Li P."/>
            <person name="Sharma M."/>
            <person name="Sharma R."/>
            <person name="Ronald P.C."/>
            <person name="Panaud O."/>
            <person name="Kellogg E.A."/>
            <person name="Brutnell T.P."/>
            <person name="Doust A.N."/>
            <person name="Tuskan G.A."/>
            <person name="Rokhsar D."/>
            <person name="Devos K.M."/>
        </authorList>
    </citation>
    <scope>NUCLEOTIDE SEQUENCE [LARGE SCALE GENOMIC DNA]</scope>
    <source>
        <strain evidence="3">cv. Yugu1</strain>
    </source>
</reference>
<dbReference type="InParanoid" id="K4AND4"/>
<evidence type="ECO:0000256" key="1">
    <source>
        <dbReference type="SAM" id="Phobius"/>
    </source>
</evidence>
<accession>K4AND4</accession>
<feature type="transmembrane region" description="Helical" evidence="1">
    <location>
        <begin position="9"/>
        <end position="29"/>
    </location>
</feature>
<dbReference type="EnsemblPlants" id="KQK86404">
    <property type="protein sequence ID" value="KQK86404"/>
    <property type="gene ID" value="SETIT_040431mg"/>
</dbReference>
<evidence type="ECO:0000313" key="2">
    <source>
        <dbReference type="EnsemblPlants" id="KQK86404"/>
    </source>
</evidence>
<reference evidence="2" key="2">
    <citation type="submission" date="2018-08" db="UniProtKB">
        <authorList>
            <consortium name="EnsemblPlants"/>
        </authorList>
    </citation>
    <scope>IDENTIFICATION</scope>
    <source>
        <strain evidence="2">Yugu1</strain>
    </source>
</reference>
<keyword evidence="1" id="KW-1133">Transmembrane helix</keyword>
<proteinExistence type="predicted"/>
<dbReference type="Gramene" id="KQK86404">
    <property type="protein sequence ID" value="KQK86404"/>
    <property type="gene ID" value="SETIT_040431mg"/>
</dbReference>
<dbReference type="AlphaFoldDB" id="K4AND4"/>
<name>K4AND4_SETIT</name>
<keyword evidence="1" id="KW-0472">Membrane</keyword>
<dbReference type="EMBL" id="AGNK02005298">
    <property type="status" value="NOT_ANNOTATED_CDS"/>
    <property type="molecule type" value="Genomic_DNA"/>
</dbReference>
<evidence type="ECO:0000313" key="3">
    <source>
        <dbReference type="Proteomes" id="UP000004995"/>
    </source>
</evidence>
<dbReference type="HOGENOM" id="CLU_3320976_0_0_1"/>
<keyword evidence="3" id="KW-1185">Reference proteome</keyword>
<dbReference type="Proteomes" id="UP000004995">
    <property type="component" value="Unassembled WGS sequence"/>
</dbReference>